<evidence type="ECO:0008006" key="4">
    <source>
        <dbReference type="Google" id="ProtNLM"/>
    </source>
</evidence>
<evidence type="ECO:0000313" key="3">
    <source>
        <dbReference type="Proteomes" id="UP000462066"/>
    </source>
</evidence>
<gene>
    <name evidence="2" type="ORF">B1992_12030</name>
</gene>
<sequence length="232" mass="24618">MKPFKLAALAIALLALPFASLAQEADEAASPLTWSVAAVSDYVWRGASQSDENPTAQAGLTYTSSSGVYAGVWGSGVDFGPGDPDLEVDYFVGYNVDLSESVNFDVLLNRYSYPGAADLNFNELAATAAFAETYRLTVAYSNDFGGSDTDAWYFAGGASWGLPNDFSLDAGVGYSKFDSAYSDNYVDWNIGVSKSWGLFTAALGYHGVDGNGRDIFGDLADDRLVLTLSLGN</sequence>
<name>A0A7V8GL49_9GAMM</name>
<proteinExistence type="predicted"/>
<keyword evidence="1" id="KW-0732">Signal</keyword>
<feature type="signal peptide" evidence="1">
    <location>
        <begin position="1"/>
        <end position="22"/>
    </location>
</feature>
<dbReference type="AlphaFoldDB" id="A0A7V8GL49"/>
<protein>
    <recommendedName>
        <fullName evidence="4">TIGR02001 family outer membrane protein</fullName>
    </recommendedName>
</protein>
<organism evidence="2 3">
    <name type="scientific">Pseudoxanthomonas broegbernensis</name>
    <dbReference type="NCBI Taxonomy" id="83619"/>
    <lineage>
        <taxon>Bacteria</taxon>
        <taxon>Pseudomonadati</taxon>
        <taxon>Pseudomonadota</taxon>
        <taxon>Gammaproteobacteria</taxon>
        <taxon>Lysobacterales</taxon>
        <taxon>Lysobacteraceae</taxon>
        <taxon>Pseudoxanthomonas</taxon>
    </lineage>
</organism>
<accession>A0A7V8GL49</accession>
<dbReference type="EMBL" id="MWIP01000013">
    <property type="protein sequence ID" value="KAF1685466.1"/>
    <property type="molecule type" value="Genomic_DNA"/>
</dbReference>
<evidence type="ECO:0000256" key="1">
    <source>
        <dbReference type="SAM" id="SignalP"/>
    </source>
</evidence>
<keyword evidence="3" id="KW-1185">Reference proteome</keyword>
<dbReference type="SUPFAM" id="SSF56935">
    <property type="entry name" value="Porins"/>
    <property type="match status" value="1"/>
</dbReference>
<dbReference type="Pfam" id="PF09694">
    <property type="entry name" value="Gcw_chp"/>
    <property type="match status" value="1"/>
</dbReference>
<dbReference type="RefSeq" id="WP_162311743.1">
    <property type="nucleotide sequence ID" value="NZ_JACHGU010000002.1"/>
</dbReference>
<evidence type="ECO:0000313" key="2">
    <source>
        <dbReference type="EMBL" id="KAF1685466.1"/>
    </source>
</evidence>
<dbReference type="NCBIfam" id="TIGR02001">
    <property type="entry name" value="gcw_chp"/>
    <property type="match status" value="1"/>
</dbReference>
<dbReference type="InterPro" id="IPR010239">
    <property type="entry name" value="CHP02001"/>
</dbReference>
<feature type="chain" id="PRO_5030606183" description="TIGR02001 family outer membrane protein" evidence="1">
    <location>
        <begin position="23"/>
        <end position="232"/>
    </location>
</feature>
<comment type="caution">
    <text evidence="2">The sequence shown here is derived from an EMBL/GenBank/DDBJ whole genome shotgun (WGS) entry which is preliminary data.</text>
</comment>
<dbReference type="Proteomes" id="UP000462066">
    <property type="component" value="Unassembled WGS sequence"/>
</dbReference>
<reference evidence="2 3" key="1">
    <citation type="submission" date="2017-10" db="EMBL/GenBank/DDBJ databases">
        <title>Whole genome sequencing of Pseudoxanthomonas broegbernensis DSM 12573(T).</title>
        <authorList>
            <person name="Kumar S."/>
            <person name="Bansal K."/>
            <person name="Kaur A."/>
            <person name="Patil P."/>
            <person name="Sharma S."/>
            <person name="Patil P.B."/>
        </authorList>
    </citation>
    <scope>NUCLEOTIDE SEQUENCE [LARGE SCALE GENOMIC DNA]</scope>
    <source>
        <strain evidence="2 3">DSM 12573</strain>
    </source>
</reference>